<evidence type="ECO:0000313" key="11">
    <source>
        <dbReference type="Proteomes" id="UP000649617"/>
    </source>
</evidence>
<proteinExistence type="inferred from homology"/>
<keyword evidence="2 6" id="KW-0547">Nucleotide-binding</keyword>
<dbReference type="GO" id="GO:0005524">
    <property type="term" value="F:ATP binding"/>
    <property type="evidence" value="ECO:0007669"/>
    <property type="project" value="UniProtKB-UniRule"/>
</dbReference>
<evidence type="ECO:0000256" key="1">
    <source>
        <dbReference type="ARBA" id="ARBA00022701"/>
    </source>
</evidence>
<accession>A0A812VUJ8</accession>
<dbReference type="PANTHER" id="PTHR47968:SF13">
    <property type="entry name" value="KINESIN-LIKE PROTEIN KIF19 ISOFORM X1"/>
    <property type="match status" value="1"/>
</dbReference>
<evidence type="ECO:0000256" key="4">
    <source>
        <dbReference type="ARBA" id="ARBA00023054"/>
    </source>
</evidence>
<keyword evidence="5 6" id="KW-0505">Motor protein</keyword>
<comment type="caution">
    <text evidence="10">The sequence shown here is derived from an EMBL/GenBank/DDBJ whole genome shotgun (WGS) entry which is preliminary data.</text>
</comment>
<feature type="binding site" evidence="6">
    <location>
        <begin position="68"/>
        <end position="75"/>
    </location>
    <ligand>
        <name>ATP</name>
        <dbReference type="ChEBI" id="CHEBI:30616"/>
    </ligand>
</feature>
<dbReference type="InterPro" id="IPR018247">
    <property type="entry name" value="EF_Hand_1_Ca_BS"/>
</dbReference>
<feature type="coiled-coil region" evidence="8">
    <location>
        <begin position="392"/>
        <end position="469"/>
    </location>
</feature>
<protein>
    <recommendedName>
        <fullName evidence="7">Kinesin-like protein</fullName>
    </recommendedName>
</protein>
<dbReference type="GO" id="GO:0005874">
    <property type="term" value="C:microtubule"/>
    <property type="evidence" value="ECO:0007669"/>
    <property type="project" value="UniProtKB-KW"/>
</dbReference>
<dbReference type="InterPro" id="IPR027417">
    <property type="entry name" value="P-loop_NTPase"/>
</dbReference>
<evidence type="ECO:0000256" key="6">
    <source>
        <dbReference type="PROSITE-ProRule" id="PRU00283"/>
    </source>
</evidence>
<name>A0A812VUJ8_SYMPI</name>
<evidence type="ECO:0000256" key="8">
    <source>
        <dbReference type="SAM" id="Coils"/>
    </source>
</evidence>
<dbReference type="PROSITE" id="PS00018">
    <property type="entry name" value="EF_HAND_1"/>
    <property type="match status" value="1"/>
</dbReference>
<dbReference type="FunFam" id="3.40.850.10:FF:000056">
    <property type="entry name" value="Kinesin-like protein"/>
    <property type="match status" value="1"/>
</dbReference>
<reference evidence="10" key="1">
    <citation type="submission" date="2021-02" db="EMBL/GenBank/DDBJ databases">
        <authorList>
            <person name="Dougan E. K."/>
            <person name="Rhodes N."/>
            <person name="Thang M."/>
            <person name="Chan C."/>
        </authorList>
    </citation>
    <scope>NUCLEOTIDE SEQUENCE</scope>
</reference>
<dbReference type="InterPro" id="IPR019821">
    <property type="entry name" value="Kinesin_motor_CS"/>
</dbReference>
<dbReference type="SMART" id="SM00129">
    <property type="entry name" value="KISc"/>
    <property type="match status" value="1"/>
</dbReference>
<dbReference type="GO" id="GO:0008017">
    <property type="term" value="F:microtubule binding"/>
    <property type="evidence" value="ECO:0007669"/>
    <property type="project" value="InterPro"/>
</dbReference>
<dbReference type="InterPro" id="IPR001752">
    <property type="entry name" value="Kinesin_motor_dom"/>
</dbReference>
<dbReference type="PROSITE" id="PS50067">
    <property type="entry name" value="KINESIN_MOTOR_2"/>
    <property type="match status" value="1"/>
</dbReference>
<dbReference type="AlphaFoldDB" id="A0A812VUJ8"/>
<dbReference type="OrthoDB" id="3176171at2759"/>
<keyword evidence="3 6" id="KW-0067">ATP-binding</keyword>
<dbReference type="Pfam" id="PF00225">
    <property type="entry name" value="Kinesin"/>
    <property type="match status" value="1"/>
</dbReference>
<dbReference type="PRINTS" id="PR00380">
    <property type="entry name" value="KINESINHEAVY"/>
</dbReference>
<gene>
    <name evidence="10" type="primary">kif19</name>
    <name evidence="10" type="ORF">SPIL2461_LOCUS16908</name>
</gene>
<comment type="similarity">
    <text evidence="6 7">Belongs to the TRAFAC class myosin-kinesin ATPase superfamily. Kinesin family.</text>
</comment>
<feature type="coiled-coil region" evidence="8">
    <location>
        <begin position="321"/>
        <end position="348"/>
    </location>
</feature>
<dbReference type="InterPro" id="IPR027640">
    <property type="entry name" value="Kinesin-like_fam"/>
</dbReference>
<keyword evidence="4 8" id="KW-0175">Coiled coil</keyword>
<dbReference type="PANTHER" id="PTHR47968">
    <property type="entry name" value="CENTROMERE PROTEIN E"/>
    <property type="match status" value="1"/>
</dbReference>
<evidence type="ECO:0000256" key="2">
    <source>
        <dbReference type="ARBA" id="ARBA00022741"/>
    </source>
</evidence>
<evidence type="ECO:0000256" key="7">
    <source>
        <dbReference type="RuleBase" id="RU000394"/>
    </source>
</evidence>
<dbReference type="SUPFAM" id="SSF52540">
    <property type="entry name" value="P-loop containing nucleoside triphosphate hydrolases"/>
    <property type="match status" value="1"/>
</dbReference>
<keyword evidence="1 7" id="KW-0493">Microtubule</keyword>
<evidence type="ECO:0000259" key="9">
    <source>
        <dbReference type="PROSITE" id="PS50067"/>
    </source>
</evidence>
<evidence type="ECO:0000256" key="3">
    <source>
        <dbReference type="ARBA" id="ARBA00022840"/>
    </source>
</evidence>
<dbReference type="PROSITE" id="PS00411">
    <property type="entry name" value="KINESIN_MOTOR_1"/>
    <property type="match status" value="1"/>
</dbReference>
<dbReference type="Gene3D" id="3.40.850.10">
    <property type="entry name" value="Kinesin motor domain"/>
    <property type="match status" value="1"/>
</dbReference>
<dbReference type="InterPro" id="IPR036961">
    <property type="entry name" value="Kinesin_motor_dom_sf"/>
</dbReference>
<sequence length="909" mass="102924">MYRASAGSWTGASAANDYLRQDKSKEKRFAFDQAFGSDVDTKTLFKATAEPSIKSVLQGYNATVFAYGSTGAGKTFTMIGTPIEPGIMFRTVEEIFVGVAEPGEYTFSVTCTFVEVYNENLRDLGSGDGRDGILDLREDPVTGTYVAGITEIRAESVQEVMDLLQMGNQRRTTEPTSMNVTSSRSHAVLQVRVERRGNPSSGTLIGKLSMIDLAGSERASQTNNSGVRLLEGANINRSLLALGNCINALASGSQFVPYRDSKLTRLLKDSLGGNCRTVMIANISPSHLSYEDTLNTLKYANRAKNIRVRAKQNVVRPDEHVSQFEQAIADLRNEVSILKSKLAQRREAPSDAMEGDENLLKEASENWKLEVIRNLESRTSLQRSLIDVERGLVQWRVELEQAKEIIVHWEERSGGSSPSNRRSDARSLEEWKEATAQIEENIKENIETRRSLNERLQQNKIAGKELQKQLSQRVLNEDLRAFLELIQRVQVLEVQRLELDHFWEIHRQQLEQSDQEIAMLREQLRLRNAHIHEQRQQLSKEKQEEMPGRVFLLGSTLAESSPVQQRGPLRVMQAWAPSKDEDGQEQERVNSGNLSVSEEATDDFPMQDKINWRALEVPLASQIRGLAQLQQNAGTSRLFAAKAWKDKSLRSIPERAARRPLALARNGVAPPPLAPPPAPLREPREQFQPIASAREHLSAAEKEVLPRGWTKILVAHIEIKAGEERAVNTRPEWRELALRPCRSSYQGTVDSYFRPRLDEVDYFGAWCTTCTVSREQTEKEEWQQHSSFLKHPLTPLLQELFDLQDLDSNGLLEESELIELNIVIATLHYGRDIDKDKLHKKYQNLFRQRLDPLGRGVGFPTFHDYMVQVLVDYDKDVAAQEMIVEQFIAEANLARALLFSEAWCDRQKA</sequence>
<dbReference type="GO" id="GO:0007018">
    <property type="term" value="P:microtubule-based movement"/>
    <property type="evidence" value="ECO:0007669"/>
    <property type="project" value="InterPro"/>
</dbReference>
<keyword evidence="11" id="KW-1185">Reference proteome</keyword>
<organism evidence="10 11">
    <name type="scientific">Symbiodinium pilosum</name>
    <name type="common">Dinoflagellate</name>
    <dbReference type="NCBI Taxonomy" id="2952"/>
    <lineage>
        <taxon>Eukaryota</taxon>
        <taxon>Sar</taxon>
        <taxon>Alveolata</taxon>
        <taxon>Dinophyceae</taxon>
        <taxon>Suessiales</taxon>
        <taxon>Symbiodiniaceae</taxon>
        <taxon>Symbiodinium</taxon>
    </lineage>
</organism>
<dbReference type="Proteomes" id="UP000649617">
    <property type="component" value="Unassembled WGS sequence"/>
</dbReference>
<dbReference type="EMBL" id="CAJNIZ010042816">
    <property type="protein sequence ID" value="CAE7639195.1"/>
    <property type="molecule type" value="Genomic_DNA"/>
</dbReference>
<evidence type="ECO:0000313" key="10">
    <source>
        <dbReference type="EMBL" id="CAE7639195.1"/>
    </source>
</evidence>
<evidence type="ECO:0000256" key="5">
    <source>
        <dbReference type="ARBA" id="ARBA00023175"/>
    </source>
</evidence>
<feature type="domain" description="Kinesin motor" evidence="9">
    <location>
        <begin position="1"/>
        <end position="306"/>
    </location>
</feature>
<dbReference type="GO" id="GO:0003777">
    <property type="term" value="F:microtubule motor activity"/>
    <property type="evidence" value="ECO:0007669"/>
    <property type="project" value="InterPro"/>
</dbReference>